<gene>
    <name evidence="1" type="ORF">IZO911_LOCUS22867</name>
</gene>
<proteinExistence type="predicted"/>
<name>A0A814NXQ5_9BILA</name>
<reference evidence="1" key="1">
    <citation type="submission" date="2021-02" db="EMBL/GenBank/DDBJ databases">
        <authorList>
            <person name="Nowell W R."/>
        </authorList>
    </citation>
    <scope>NUCLEOTIDE SEQUENCE</scope>
</reference>
<dbReference type="EMBL" id="CAJNOE010000259">
    <property type="protein sequence ID" value="CAF1097801.1"/>
    <property type="molecule type" value="Genomic_DNA"/>
</dbReference>
<evidence type="ECO:0000313" key="2">
    <source>
        <dbReference type="Proteomes" id="UP000663860"/>
    </source>
</evidence>
<comment type="caution">
    <text evidence="1">The sequence shown here is derived from an EMBL/GenBank/DDBJ whole genome shotgun (WGS) entry which is preliminary data.</text>
</comment>
<accession>A0A814NXQ5</accession>
<protein>
    <submittedName>
        <fullName evidence="1">Uncharacterized protein</fullName>
    </submittedName>
</protein>
<evidence type="ECO:0000313" key="1">
    <source>
        <dbReference type="EMBL" id="CAF1097801.1"/>
    </source>
</evidence>
<sequence length="111" mass="13527">MVICAKKWSLEPKKWSFVPKKWSFVPKKWSNLPKKWSFVPKKWSHLPKIWSFVPQKKQFPGRPIWLGVWSGNLKGQEFHKKYNFHKVDERYYQVGKFKRHSFVMRRDSSSS</sequence>
<dbReference type="Proteomes" id="UP000663860">
    <property type="component" value="Unassembled WGS sequence"/>
</dbReference>
<dbReference type="Gene3D" id="3.40.630.30">
    <property type="match status" value="1"/>
</dbReference>
<organism evidence="1 2">
    <name type="scientific">Adineta steineri</name>
    <dbReference type="NCBI Taxonomy" id="433720"/>
    <lineage>
        <taxon>Eukaryota</taxon>
        <taxon>Metazoa</taxon>
        <taxon>Spiralia</taxon>
        <taxon>Gnathifera</taxon>
        <taxon>Rotifera</taxon>
        <taxon>Eurotatoria</taxon>
        <taxon>Bdelloidea</taxon>
        <taxon>Adinetida</taxon>
        <taxon>Adinetidae</taxon>
        <taxon>Adineta</taxon>
    </lineage>
</organism>
<dbReference type="AlphaFoldDB" id="A0A814NXQ5"/>